<evidence type="ECO:0000313" key="2">
    <source>
        <dbReference type="EMBL" id="RUT44580.1"/>
    </source>
</evidence>
<comment type="caution">
    <text evidence="2">The sequence shown here is derived from an EMBL/GenBank/DDBJ whole genome shotgun (WGS) entry which is preliminary data.</text>
</comment>
<dbReference type="Proteomes" id="UP000279446">
    <property type="component" value="Unassembled WGS sequence"/>
</dbReference>
<feature type="transmembrane region" description="Helical" evidence="1">
    <location>
        <begin position="100"/>
        <end position="129"/>
    </location>
</feature>
<dbReference type="AlphaFoldDB" id="A0A3S1C6W1"/>
<reference evidence="2 3" key="1">
    <citation type="submission" date="2018-12" db="EMBL/GenBank/DDBJ databases">
        <authorList>
            <person name="Sun L."/>
            <person name="Chen Z."/>
        </authorList>
    </citation>
    <scope>NUCLEOTIDE SEQUENCE [LARGE SCALE GENOMIC DNA]</scope>
    <source>
        <strain evidence="2 3">DSM 15890</strain>
    </source>
</reference>
<evidence type="ECO:0008006" key="4">
    <source>
        <dbReference type="Google" id="ProtNLM"/>
    </source>
</evidence>
<dbReference type="OrthoDB" id="9781996at2"/>
<feature type="transmembrane region" description="Helical" evidence="1">
    <location>
        <begin position="58"/>
        <end position="79"/>
    </location>
</feature>
<evidence type="ECO:0000313" key="3">
    <source>
        <dbReference type="Proteomes" id="UP000279446"/>
    </source>
</evidence>
<gene>
    <name evidence="2" type="ORF">EJP82_16590</name>
</gene>
<organism evidence="2 3">
    <name type="scientific">Paenibacillus anaericanus</name>
    <dbReference type="NCBI Taxonomy" id="170367"/>
    <lineage>
        <taxon>Bacteria</taxon>
        <taxon>Bacillati</taxon>
        <taxon>Bacillota</taxon>
        <taxon>Bacilli</taxon>
        <taxon>Bacillales</taxon>
        <taxon>Paenibacillaceae</taxon>
        <taxon>Paenibacillus</taxon>
    </lineage>
</organism>
<accession>A0A3S1C6W1</accession>
<keyword evidence="1" id="KW-0812">Transmembrane</keyword>
<keyword evidence="1" id="KW-1133">Transmembrane helix</keyword>
<keyword evidence="3" id="KW-1185">Reference proteome</keyword>
<dbReference type="CDD" id="cd21809">
    <property type="entry name" value="ABC-2_lan_permease-like"/>
    <property type="match status" value="1"/>
</dbReference>
<feature type="transmembrane region" description="Helical" evidence="1">
    <location>
        <begin position="135"/>
        <end position="156"/>
    </location>
</feature>
<proteinExistence type="predicted"/>
<protein>
    <recommendedName>
        <fullName evidence="4">ABC transporter permease</fullName>
    </recommendedName>
</protein>
<dbReference type="Pfam" id="PF12730">
    <property type="entry name" value="ABC2_membrane_4"/>
    <property type="match status" value="1"/>
</dbReference>
<evidence type="ECO:0000256" key="1">
    <source>
        <dbReference type="SAM" id="Phobius"/>
    </source>
</evidence>
<name>A0A3S1C6W1_9BACL</name>
<sequence length="246" mass="27305">MRTFLRILSAESLKMSKSHLWLVTIVSPLIAMFAGFLQEQMPPEGMDPWPNLVASMSFVHGMFFLPIMAGLFSAFICRYEHTGGGWKQLLVLPVSRTAVYLAKFTVVMTLLALCQLFLLICMLFVSWSLAISYPIPWSMISISIIGGWIACMPLAALQLGVSLGWASFAAPLALNVSLTIPNMLILNSDKIGPFYPWAQPLLAMLPHGQMDFGAFNIPLESLTITILGSFTLFFTAGLVYFRRKEI</sequence>
<feature type="transmembrane region" description="Helical" evidence="1">
    <location>
        <begin position="222"/>
        <end position="241"/>
    </location>
</feature>
<feature type="transmembrane region" description="Helical" evidence="1">
    <location>
        <begin position="163"/>
        <end position="186"/>
    </location>
</feature>
<dbReference type="RefSeq" id="WP_127193190.1">
    <property type="nucleotide sequence ID" value="NZ_RZNY01000014.1"/>
</dbReference>
<keyword evidence="1" id="KW-0472">Membrane</keyword>
<dbReference type="EMBL" id="RZNY01000014">
    <property type="protein sequence ID" value="RUT44580.1"/>
    <property type="molecule type" value="Genomic_DNA"/>
</dbReference>
<feature type="transmembrane region" description="Helical" evidence="1">
    <location>
        <begin position="20"/>
        <end position="38"/>
    </location>
</feature>